<accession>A0A0D1AFV4</accession>
<feature type="transmembrane region" description="Helical" evidence="2">
    <location>
        <begin position="375"/>
        <end position="391"/>
    </location>
</feature>
<evidence type="ECO:0000313" key="4">
    <source>
        <dbReference type="Proteomes" id="UP000032250"/>
    </source>
</evidence>
<dbReference type="EMBL" id="JXSU01000008">
    <property type="protein sequence ID" value="KIS22014.1"/>
    <property type="molecule type" value="Genomic_DNA"/>
</dbReference>
<gene>
    <name evidence="3" type="ORF">N495_16115</name>
</gene>
<dbReference type="AlphaFoldDB" id="A0A0D1AFV4"/>
<feature type="transmembrane region" description="Helical" evidence="2">
    <location>
        <begin position="403"/>
        <end position="423"/>
    </location>
</feature>
<dbReference type="PATRIC" id="fig|1379739.3.peg.3616"/>
<proteinExistence type="predicted"/>
<evidence type="ECO:0000256" key="1">
    <source>
        <dbReference type="SAM" id="MobiDB-lite"/>
    </source>
</evidence>
<sequence>MAVDLIKSYLIGIGFDVDSNSAKDAETSIQITEEKIKKFNDNSKKGFSESGEAMKNLFNLFGSSSSIGRLFPELQKPLNGVLKDIKAVKKLYSDLSKIDINKKEDKPIPKNIKKYTGKEKNIKAFKGQHIKKPEDNVKDDGSIDSGFKNLIKSISKSKKSILDFKKSSTGGLKDVEASTEALAANGGKSLLKFSLKGATCIAVVVAAVIAAVAAIKKVSNFLNELGKQDVEYEKLSRQLWTTKENARDIDSALKTLGVTMQDLWLSPTLLKQFNQLRKDSQQLRLPPEFKDNIKVIQGIGLEFKRLKQFGKLAFQWIGHYILKYVAGPLAEFKQKLSRFNDKFIKIIPGIAKVIGSAIGIILRILLLIFRVLEPIFSIISKIVGFVIGLIEKIPGPIKKILKLIGVIAALIMAGPIGVILLIIALLDDLFTFLRGGKSVIGSVFGFFKEKGLDAMRSIKNKFGDLKESLKEKIKENGWDEYYENAIKVFEGIREKAKEVWGDIKEWSKGVWDKTKEFFTGSDGKDIKEKVEVYNKDIKGSKAIAPNYTNNSSTANNNTTSNSNNKVSNTNTINVYGNNPNANANAIGKKLSGINTRNLQGVF</sequence>
<name>A0A0D1AFV4_CLOBO</name>
<dbReference type="HOGENOM" id="CLU_462876_0_0_9"/>
<protein>
    <submittedName>
        <fullName evidence="3">Uncharacterized protein</fullName>
    </submittedName>
</protein>
<keyword evidence="2" id="KW-1133">Transmembrane helix</keyword>
<comment type="caution">
    <text evidence="3">The sequence shown here is derived from an EMBL/GenBank/DDBJ whole genome shotgun (WGS) entry which is preliminary data.</text>
</comment>
<keyword evidence="2" id="KW-0812">Transmembrane</keyword>
<dbReference type="OrthoDB" id="1899649at2"/>
<evidence type="ECO:0000256" key="2">
    <source>
        <dbReference type="SAM" id="Phobius"/>
    </source>
</evidence>
<evidence type="ECO:0000313" key="3">
    <source>
        <dbReference type="EMBL" id="KIS22014.1"/>
    </source>
</evidence>
<dbReference type="Gene3D" id="1.20.120.20">
    <property type="entry name" value="Apolipoprotein"/>
    <property type="match status" value="1"/>
</dbReference>
<feature type="region of interest" description="Disordered" evidence="1">
    <location>
        <begin position="544"/>
        <end position="569"/>
    </location>
</feature>
<reference evidence="3 4" key="1">
    <citation type="submission" date="2014-06" db="EMBL/GenBank/DDBJ databases">
        <title>Genome characterization of distinct group I Clostridium botulinum lineages.</title>
        <authorList>
            <person name="Giordani F."/>
            <person name="Anselmo A."/>
            <person name="Fillo S."/>
            <person name="Palozzi A.M."/>
            <person name="Fortunato A."/>
            <person name="Gentile B."/>
            <person name="Ciammaruconi A."/>
            <person name="Anniballi F."/>
            <person name="De Medici D."/>
            <person name="Lista F."/>
        </authorList>
    </citation>
    <scope>NUCLEOTIDE SEQUENCE [LARGE SCALE GENOMIC DNA]</scope>
    <source>
        <strain evidence="3 4">B2 450</strain>
    </source>
</reference>
<feature type="transmembrane region" description="Helical" evidence="2">
    <location>
        <begin position="343"/>
        <end position="369"/>
    </location>
</feature>
<dbReference type="Proteomes" id="UP000032250">
    <property type="component" value="Unassembled WGS sequence"/>
</dbReference>
<dbReference type="RefSeq" id="WP_043032488.1">
    <property type="nucleotide sequence ID" value="NZ_JXSU01000008.1"/>
</dbReference>
<keyword evidence="2" id="KW-0472">Membrane</keyword>
<organism evidence="3 4">
    <name type="scientific">Clostridium botulinum B2 450</name>
    <dbReference type="NCBI Taxonomy" id="1379739"/>
    <lineage>
        <taxon>Bacteria</taxon>
        <taxon>Bacillati</taxon>
        <taxon>Bacillota</taxon>
        <taxon>Clostridia</taxon>
        <taxon>Eubacteriales</taxon>
        <taxon>Clostridiaceae</taxon>
        <taxon>Clostridium</taxon>
    </lineage>
</organism>
<feature type="compositionally biased region" description="Low complexity" evidence="1">
    <location>
        <begin position="546"/>
        <end position="569"/>
    </location>
</feature>
<feature type="transmembrane region" description="Helical" evidence="2">
    <location>
        <begin position="193"/>
        <end position="215"/>
    </location>
</feature>